<dbReference type="InterPro" id="IPR050643">
    <property type="entry name" value="Periplasmic_pilus_chap"/>
</dbReference>
<keyword evidence="5" id="KW-0143">Chaperone</keyword>
<evidence type="ECO:0000259" key="6">
    <source>
        <dbReference type="Pfam" id="PF00345"/>
    </source>
</evidence>
<name>A0A3M5WVF5_PSEAP</name>
<dbReference type="Proteomes" id="UP000274315">
    <property type="component" value="Unassembled WGS sequence"/>
</dbReference>
<dbReference type="SUPFAM" id="SSF49354">
    <property type="entry name" value="PapD-like"/>
    <property type="match status" value="1"/>
</dbReference>
<comment type="similarity">
    <text evidence="2">Belongs to the periplasmic pilus chaperone family.</text>
</comment>
<dbReference type="Pfam" id="PF02753">
    <property type="entry name" value="PapD_C"/>
    <property type="match status" value="1"/>
</dbReference>
<evidence type="ECO:0000256" key="2">
    <source>
        <dbReference type="ARBA" id="ARBA00007399"/>
    </source>
</evidence>
<dbReference type="PANTHER" id="PTHR30251:SF2">
    <property type="entry name" value="FIMBRIAL CHAPERONE YADV-RELATED"/>
    <property type="match status" value="1"/>
</dbReference>
<dbReference type="InterPro" id="IPR008962">
    <property type="entry name" value="PapD-like_sf"/>
</dbReference>
<dbReference type="InterPro" id="IPR016148">
    <property type="entry name" value="Pili_assmbl_chaperone_C"/>
</dbReference>
<dbReference type="InterPro" id="IPR013783">
    <property type="entry name" value="Ig-like_fold"/>
</dbReference>
<evidence type="ECO:0000313" key="9">
    <source>
        <dbReference type="Proteomes" id="UP000274315"/>
    </source>
</evidence>
<evidence type="ECO:0000256" key="1">
    <source>
        <dbReference type="ARBA" id="ARBA00004418"/>
    </source>
</evidence>
<dbReference type="EMBL" id="RBUF01000297">
    <property type="protein sequence ID" value="RMU74048.1"/>
    <property type="molecule type" value="Genomic_DNA"/>
</dbReference>
<protein>
    <submittedName>
        <fullName evidence="8">Pili assembly chaperone</fullName>
    </submittedName>
</protein>
<evidence type="ECO:0000256" key="3">
    <source>
        <dbReference type="ARBA" id="ARBA00022729"/>
    </source>
</evidence>
<dbReference type="GO" id="GO:0030288">
    <property type="term" value="C:outer membrane-bounded periplasmic space"/>
    <property type="evidence" value="ECO:0007669"/>
    <property type="project" value="InterPro"/>
</dbReference>
<accession>A0A3M5WVF5</accession>
<dbReference type="InterPro" id="IPR016147">
    <property type="entry name" value="Pili_assmbl_chaperone_N"/>
</dbReference>
<dbReference type="PANTHER" id="PTHR30251">
    <property type="entry name" value="PILUS ASSEMBLY CHAPERONE"/>
    <property type="match status" value="1"/>
</dbReference>
<evidence type="ECO:0000259" key="7">
    <source>
        <dbReference type="Pfam" id="PF02753"/>
    </source>
</evidence>
<evidence type="ECO:0000256" key="4">
    <source>
        <dbReference type="ARBA" id="ARBA00022764"/>
    </source>
</evidence>
<dbReference type="InterPro" id="IPR036316">
    <property type="entry name" value="Pili_assmbl_chap_C_dom_sf"/>
</dbReference>
<keyword evidence="4" id="KW-0574">Periplasm</keyword>
<dbReference type="InterPro" id="IPR001829">
    <property type="entry name" value="Pili_assmbl_chaperone_bac"/>
</dbReference>
<comment type="subcellular location">
    <subcellularLocation>
        <location evidence="1">Periplasm</location>
    </subcellularLocation>
</comment>
<evidence type="ECO:0000256" key="5">
    <source>
        <dbReference type="ARBA" id="ARBA00023186"/>
    </source>
</evidence>
<sequence length="293" mass="31322">MGALVRSALSGNILATAQRPVASLRADQGGMPMSTFAGSCKALLTAVLLTSGLAAQGAVSLSGTRLIFDGQYREVTLDVRNRGTSEALVQAWLSDAADDDDTPGELRKALSFVVTPPLSRLAVGGRQALRVLYQGKGMPQKYESLLHLYVLEIPRRQDGAGQLNIAVRQRINVFYRPPGLDGDPADTPARLLWTLTHDPSHALVLTVSNPTPYHAALQALHIDGVQLGDHLLLAPGAQISMVVPASVEPSATHRFSYQALTDYGGRRTHCAQLTGQTATTARLPKNNSIQDEC</sequence>
<dbReference type="SUPFAM" id="SSF49584">
    <property type="entry name" value="Periplasmic chaperone C-domain"/>
    <property type="match status" value="1"/>
</dbReference>
<organism evidence="8 9">
    <name type="scientific">Pseudomonas syringae pv. aptata</name>
    <dbReference type="NCBI Taxonomy" id="83167"/>
    <lineage>
        <taxon>Bacteria</taxon>
        <taxon>Pseudomonadati</taxon>
        <taxon>Pseudomonadota</taxon>
        <taxon>Gammaproteobacteria</taxon>
        <taxon>Pseudomonadales</taxon>
        <taxon>Pseudomonadaceae</taxon>
        <taxon>Pseudomonas</taxon>
        <taxon>Pseudomonas syringae</taxon>
    </lineage>
</organism>
<keyword evidence="3" id="KW-0732">Signal</keyword>
<reference evidence="8 9" key="1">
    <citation type="submission" date="2018-08" db="EMBL/GenBank/DDBJ databases">
        <title>Recombination of ecologically and evolutionarily significant loci maintains genetic cohesion in the Pseudomonas syringae species complex.</title>
        <authorList>
            <person name="Dillon M."/>
            <person name="Thakur S."/>
            <person name="Almeida R.N.D."/>
            <person name="Weir B.S."/>
            <person name="Guttman D.S."/>
        </authorList>
    </citation>
    <scope>NUCLEOTIDE SEQUENCE [LARGE SCALE GENOMIC DNA]</scope>
    <source>
        <strain evidence="8 9">ICMP 11935</strain>
    </source>
</reference>
<gene>
    <name evidence="8" type="ORF">ALP24_05371</name>
</gene>
<comment type="caution">
    <text evidence="8">The sequence shown here is derived from an EMBL/GenBank/DDBJ whole genome shotgun (WGS) entry which is preliminary data.</text>
</comment>
<feature type="domain" description="Pili assembly chaperone N-terminal" evidence="6">
    <location>
        <begin position="59"/>
        <end position="180"/>
    </location>
</feature>
<proteinExistence type="inferred from homology"/>
<dbReference type="Pfam" id="PF00345">
    <property type="entry name" value="PapD_N"/>
    <property type="match status" value="1"/>
</dbReference>
<dbReference type="AlphaFoldDB" id="A0A3M5WVF5"/>
<dbReference type="PRINTS" id="PR00969">
    <property type="entry name" value="CHAPERONPILI"/>
</dbReference>
<evidence type="ECO:0000313" key="8">
    <source>
        <dbReference type="EMBL" id="RMU74048.1"/>
    </source>
</evidence>
<dbReference type="Gene3D" id="2.60.40.10">
    <property type="entry name" value="Immunoglobulins"/>
    <property type="match status" value="2"/>
</dbReference>
<feature type="domain" description="Pili assembly chaperone C-terminal" evidence="7">
    <location>
        <begin position="207"/>
        <end position="267"/>
    </location>
</feature>
<dbReference type="GO" id="GO:0071555">
    <property type="term" value="P:cell wall organization"/>
    <property type="evidence" value="ECO:0007669"/>
    <property type="project" value="InterPro"/>
</dbReference>